<gene>
    <name evidence="1" type="ORF">TPC1_31422</name>
</gene>
<feature type="non-terminal residue" evidence="1">
    <location>
        <position position="1"/>
    </location>
</feature>
<organism evidence="1">
    <name type="scientific">Trepomonas sp. PC1</name>
    <dbReference type="NCBI Taxonomy" id="1076344"/>
    <lineage>
        <taxon>Eukaryota</taxon>
        <taxon>Metamonada</taxon>
        <taxon>Diplomonadida</taxon>
        <taxon>Hexamitidae</taxon>
        <taxon>Hexamitinae</taxon>
        <taxon>Trepomonas</taxon>
    </lineage>
</organism>
<protein>
    <submittedName>
        <fullName evidence="1">Uncharacterized protein</fullName>
    </submittedName>
</protein>
<proteinExistence type="predicted"/>
<dbReference type="AlphaFoldDB" id="A0A146JWT1"/>
<dbReference type="EMBL" id="GDID01007523">
    <property type="protein sequence ID" value="JAP89083.1"/>
    <property type="molecule type" value="Transcribed_RNA"/>
</dbReference>
<name>A0A146JWT1_9EUKA</name>
<evidence type="ECO:0000313" key="1">
    <source>
        <dbReference type="EMBL" id="JAP89083.1"/>
    </source>
</evidence>
<accession>A0A146JWT1</accession>
<reference evidence="1" key="1">
    <citation type="submission" date="2015-07" db="EMBL/GenBank/DDBJ databases">
        <title>Adaptation to a free-living lifestyle via gene acquisitions in the diplomonad Trepomonas sp. PC1.</title>
        <authorList>
            <person name="Xu F."/>
            <person name="Jerlstrom-Hultqvist J."/>
            <person name="Kolisko M."/>
            <person name="Simpson A.G.B."/>
            <person name="Roger A.J."/>
            <person name="Svard S.G."/>
            <person name="Andersson J.O."/>
        </authorList>
    </citation>
    <scope>NUCLEOTIDE SEQUENCE</scope>
    <source>
        <strain evidence="1">PC1</strain>
    </source>
</reference>
<sequence>NFLSSKNIYAIGQQRTEINNFFTFKRNYKIALTPKVPTVPKSLRVIKNVTADSNSTQVKTNGALSNTKNRQLVFNHIVNLLALDFVQGFYPKGDLMDQIMVQFLEESNYFIIQYNPSQTAKSDSTIRNTLKNIIEYFELKDINLDQTLGQFIRNWFGIQGLFDVQEMELNVKSVTSLEQIVKDPSMLHGNLIMYKNQVLTNAQIVEQMDFKKTTEFSECLQILLARCVEDMTALKRVTHLPECLNQYVRYESPVQLPEEFMNNLSVQEQEKAVKLLRLILGICPDQLEYIKPKHTISLSTPTKLPDSLLQPSGLLWLDQKIEQMTLLFIEIKTGPEVNIEDGNLIIRQGMSRKDLIKFFE</sequence>